<keyword evidence="7" id="KW-1210">Necrosis</keyword>
<dbReference type="GeneTree" id="ENSGT00950000183140"/>
<dbReference type="Ensembl" id="ENSCWAT00000026096.1">
    <property type="protein sequence ID" value="ENSCWAP00000024073.1"/>
    <property type="gene ID" value="ENSCWAG00000018297.1"/>
</dbReference>
<dbReference type="AlphaFoldDB" id="A0A8C3YLL6"/>
<proteinExistence type="inferred from homology"/>
<evidence type="ECO:0000259" key="13">
    <source>
        <dbReference type="Pfam" id="PF04598"/>
    </source>
</evidence>
<feature type="domain" description="Gasdermin pore forming" evidence="13">
    <location>
        <begin position="5"/>
        <end position="220"/>
    </location>
</feature>
<dbReference type="GO" id="GO:0042742">
    <property type="term" value="P:defense response to bacterium"/>
    <property type="evidence" value="ECO:0007669"/>
    <property type="project" value="TreeGrafter"/>
</dbReference>
<evidence type="ECO:0000313" key="15">
    <source>
        <dbReference type="Ensembl" id="ENSCWAP00000024073.1"/>
    </source>
</evidence>
<dbReference type="Proteomes" id="UP000694540">
    <property type="component" value="Unplaced"/>
</dbReference>
<keyword evidence="11" id="KW-0449">Lipoprotein</keyword>
<comment type="subcellular location">
    <subcellularLocation>
        <location evidence="2">Cell membrane</location>
        <topology evidence="2">Multi-pass membrane protein</topology>
    </subcellularLocation>
    <subcellularLocation>
        <location evidence="1">Cytoplasm</location>
        <location evidence="1">Cytosol</location>
    </subcellularLocation>
</comment>
<evidence type="ECO:0000256" key="7">
    <source>
        <dbReference type="ARBA" id="ARBA00022590"/>
    </source>
</evidence>
<evidence type="ECO:0008006" key="17">
    <source>
        <dbReference type="Google" id="ProtNLM"/>
    </source>
</evidence>
<keyword evidence="8" id="KW-0812">Transmembrane</keyword>
<dbReference type="GO" id="GO:0070273">
    <property type="term" value="F:phosphatidylinositol-4-phosphate binding"/>
    <property type="evidence" value="ECO:0007669"/>
    <property type="project" value="TreeGrafter"/>
</dbReference>
<name>A0A8C3YLL6_9CETA</name>
<evidence type="ECO:0000256" key="8">
    <source>
        <dbReference type="ARBA" id="ARBA00022692"/>
    </source>
</evidence>
<keyword evidence="10" id="KW-0564">Palmitate</keyword>
<reference evidence="15" key="1">
    <citation type="submission" date="2025-08" db="UniProtKB">
        <authorList>
            <consortium name="Ensembl"/>
        </authorList>
    </citation>
    <scope>IDENTIFICATION</scope>
</reference>
<evidence type="ECO:0000256" key="9">
    <source>
        <dbReference type="ARBA" id="ARBA00023136"/>
    </source>
</evidence>
<evidence type="ECO:0000256" key="4">
    <source>
        <dbReference type="ARBA" id="ARBA00022452"/>
    </source>
</evidence>
<keyword evidence="4" id="KW-1134">Transmembrane beta strand</keyword>
<evidence type="ECO:0000256" key="11">
    <source>
        <dbReference type="ARBA" id="ARBA00023288"/>
    </source>
</evidence>
<evidence type="ECO:0000256" key="6">
    <source>
        <dbReference type="ARBA" id="ARBA00022490"/>
    </source>
</evidence>
<protein>
    <recommendedName>
        <fullName evidence="17">Gasdermin-C</fullName>
    </recommendedName>
</protein>
<dbReference type="GO" id="GO:0005546">
    <property type="term" value="F:phosphatidylinositol-4,5-bisphosphate binding"/>
    <property type="evidence" value="ECO:0007669"/>
    <property type="project" value="TreeGrafter"/>
</dbReference>
<evidence type="ECO:0000256" key="5">
    <source>
        <dbReference type="ARBA" id="ARBA00022475"/>
    </source>
</evidence>
<feature type="domain" description="Gasdermin PUB" evidence="14">
    <location>
        <begin position="268"/>
        <end position="437"/>
    </location>
</feature>
<keyword evidence="9" id="KW-0472">Membrane</keyword>
<dbReference type="GO" id="GO:0001786">
    <property type="term" value="F:phosphatidylserine binding"/>
    <property type="evidence" value="ECO:0007669"/>
    <property type="project" value="TreeGrafter"/>
</dbReference>
<evidence type="ECO:0000313" key="16">
    <source>
        <dbReference type="Proteomes" id="UP000694540"/>
    </source>
</evidence>
<evidence type="ECO:0000256" key="10">
    <source>
        <dbReference type="ARBA" id="ARBA00023139"/>
    </source>
</evidence>
<accession>A0A8C3YLL6</accession>
<dbReference type="InterPro" id="IPR040460">
    <property type="entry name" value="Gasdermin_pore"/>
</dbReference>
<dbReference type="GO" id="GO:0070269">
    <property type="term" value="P:pyroptotic inflammatory response"/>
    <property type="evidence" value="ECO:0007669"/>
    <property type="project" value="TreeGrafter"/>
</dbReference>
<dbReference type="Pfam" id="PF04598">
    <property type="entry name" value="Gasdermin"/>
    <property type="match status" value="1"/>
</dbReference>
<evidence type="ECO:0000256" key="3">
    <source>
        <dbReference type="ARBA" id="ARBA00009279"/>
    </source>
</evidence>
<keyword evidence="5" id="KW-1003">Cell membrane</keyword>
<comment type="subunit">
    <text evidence="12">Homooligomer; homooligomeric ring-shaped pore complex containing 27-28 subunits when inserted in the membrane.</text>
</comment>
<evidence type="ECO:0000256" key="1">
    <source>
        <dbReference type="ARBA" id="ARBA00004514"/>
    </source>
</evidence>
<dbReference type="GO" id="GO:0005829">
    <property type="term" value="C:cytosol"/>
    <property type="evidence" value="ECO:0007669"/>
    <property type="project" value="UniProtKB-SubCell"/>
</dbReference>
<dbReference type="Pfam" id="PF17708">
    <property type="entry name" value="Gasdermin_C"/>
    <property type="match status" value="1"/>
</dbReference>
<comment type="similarity">
    <text evidence="3">Belongs to the gasdermin family.</text>
</comment>
<reference evidence="15" key="2">
    <citation type="submission" date="2025-09" db="UniProtKB">
        <authorList>
            <consortium name="Ensembl"/>
        </authorList>
    </citation>
    <scope>IDENTIFICATION</scope>
</reference>
<sequence length="463" mass="52501">MPPLFERISKNLVKELGDKDLRPVKCPLEARKFQQFSLLRKRRKTGLQFWEQSDIPVDYSLMDILEPSSPVPETVVTGPFLFSDTVVLKLKALMDVTAGLEMTVRGEAAQSHRASLQFRSVAIPPKTWEGLQKRKVLDQKLLFLEEFRNKRYNLYVVTEAVELINQTVLQDKGSMTVLGRCRLPWTTRVQGAQERDRTLALPQGTVMAYKKKQLVFQENGWSEQSLKEAEGAWELKEAEGGRERPAPAAPAALPVDGEEQRDFSGAQNFKYLQEEVSWEMEALAQLSKDTQDAVFHTILKDLKLKDRRALQDFMDMLDGDPLAHADGFGGTFLSEMGEDLRNSWSRSRSHIIYILDAIMALNDTQHELLAQSMEKRILLQQRELVRSILEPNFKYPLSIPFRLEPELLAQLQEDGVAVTFALLQECGLRMEPGSPKATWDLEAKKPLCALYAALSGLQQLVGA</sequence>
<dbReference type="GO" id="GO:0012501">
    <property type="term" value="P:programmed cell death"/>
    <property type="evidence" value="ECO:0007669"/>
    <property type="project" value="UniProtKB-KW"/>
</dbReference>
<organism evidence="15 16">
    <name type="scientific">Catagonus wagneri</name>
    <name type="common">Chacoan peccary</name>
    <dbReference type="NCBI Taxonomy" id="51154"/>
    <lineage>
        <taxon>Eukaryota</taxon>
        <taxon>Metazoa</taxon>
        <taxon>Chordata</taxon>
        <taxon>Craniata</taxon>
        <taxon>Vertebrata</taxon>
        <taxon>Euteleostomi</taxon>
        <taxon>Mammalia</taxon>
        <taxon>Eutheria</taxon>
        <taxon>Laurasiatheria</taxon>
        <taxon>Artiodactyla</taxon>
        <taxon>Suina</taxon>
        <taxon>Tayassuidae</taxon>
        <taxon>Catagonus</taxon>
    </lineage>
</organism>
<evidence type="ECO:0000256" key="12">
    <source>
        <dbReference type="ARBA" id="ARBA00038764"/>
    </source>
</evidence>
<dbReference type="InterPro" id="IPR041263">
    <property type="entry name" value="Gasdermin_PUB"/>
</dbReference>
<dbReference type="PANTHER" id="PTHR16399:SF21">
    <property type="entry name" value="GASDERMIN-C"/>
    <property type="match status" value="1"/>
</dbReference>
<evidence type="ECO:0000259" key="14">
    <source>
        <dbReference type="Pfam" id="PF17708"/>
    </source>
</evidence>
<dbReference type="InterPro" id="IPR007677">
    <property type="entry name" value="Gasdermin"/>
</dbReference>
<keyword evidence="16" id="KW-1185">Reference proteome</keyword>
<keyword evidence="6" id="KW-0963">Cytoplasm</keyword>
<dbReference type="PANTHER" id="PTHR16399">
    <property type="entry name" value="GASDERMIN"/>
    <property type="match status" value="1"/>
</dbReference>
<dbReference type="GO" id="GO:0005886">
    <property type="term" value="C:plasma membrane"/>
    <property type="evidence" value="ECO:0007669"/>
    <property type="project" value="UniProtKB-SubCell"/>
</dbReference>
<evidence type="ECO:0000256" key="2">
    <source>
        <dbReference type="ARBA" id="ARBA00004651"/>
    </source>
</evidence>